<evidence type="ECO:0000313" key="5">
    <source>
        <dbReference type="EMBL" id="RDI50315.1"/>
    </source>
</evidence>
<dbReference type="Pfam" id="PF01048">
    <property type="entry name" value="PNP_UDP_1"/>
    <property type="match status" value="1"/>
</dbReference>
<gene>
    <name evidence="5" type="ORF">DES45_1245</name>
</gene>
<evidence type="ECO:0000256" key="1">
    <source>
        <dbReference type="ARBA" id="ARBA00011888"/>
    </source>
</evidence>
<evidence type="ECO:0000256" key="3">
    <source>
        <dbReference type="ARBA" id="ARBA00048447"/>
    </source>
</evidence>
<dbReference type="GO" id="GO:0005829">
    <property type="term" value="C:cytosol"/>
    <property type="evidence" value="ECO:0007669"/>
    <property type="project" value="TreeGrafter"/>
</dbReference>
<evidence type="ECO:0000259" key="4">
    <source>
        <dbReference type="Pfam" id="PF01048"/>
    </source>
</evidence>
<feature type="domain" description="Nucleoside phosphorylase" evidence="4">
    <location>
        <begin position="32"/>
        <end position="259"/>
    </location>
</feature>
<comment type="caution">
    <text evidence="5">The sequence shown here is derived from an EMBL/GenBank/DDBJ whole genome shotgun (WGS) entry which is preliminary data.</text>
</comment>
<dbReference type="PANTHER" id="PTHR43691">
    <property type="entry name" value="URIDINE PHOSPHORYLASE"/>
    <property type="match status" value="1"/>
</dbReference>
<name>A0A370H7X4_9HYPH</name>
<reference evidence="5 6" key="1">
    <citation type="submission" date="2018-07" db="EMBL/GenBank/DDBJ databases">
        <title>Genomic Encyclopedia of Type Strains, Phase IV (KMG-IV): sequencing the most valuable type-strain genomes for metagenomic binning, comparative biology and taxonomic classification.</title>
        <authorList>
            <person name="Goeker M."/>
        </authorList>
    </citation>
    <scope>NUCLEOTIDE SEQUENCE [LARGE SCALE GENOMIC DNA]</scope>
    <source>
        <strain evidence="5 6">DSM 14364</strain>
    </source>
</reference>
<sequence>MTSTASRSAAFPWLNGRPTHLPCEAADVMPSVLLPGDPDRVSKAASVLDQVTEIGRRREFQMARGTWNSTPITVCSTGIGGPSTEIAVVELANLGMKRGIRVGGMGAIDPSMPLGSFLIVDTALRNTGTARIYDPSNEPISASQVVVEALEAAAKALKLPFRRGAIFTTDSYYWGQERLTRPLANLQELPTAGLMQRLTQAGAIGMDMECEALFAVGRAMSVQVGAVLAVHGNRATDQWLEDYEETQRNLIRLAATAVAILDAN</sequence>
<dbReference type="GO" id="GO:0004850">
    <property type="term" value="F:uridine phosphorylase activity"/>
    <property type="evidence" value="ECO:0007669"/>
    <property type="project" value="UniProtKB-EC"/>
</dbReference>
<dbReference type="Gene3D" id="3.40.50.1580">
    <property type="entry name" value="Nucleoside phosphorylase domain"/>
    <property type="match status" value="1"/>
</dbReference>
<dbReference type="CDD" id="cd17767">
    <property type="entry name" value="UP_EcUdp-like"/>
    <property type="match status" value="1"/>
</dbReference>
<dbReference type="AlphaFoldDB" id="A0A370H7X4"/>
<dbReference type="EMBL" id="QQBB01000024">
    <property type="protein sequence ID" value="RDI50315.1"/>
    <property type="molecule type" value="Genomic_DNA"/>
</dbReference>
<accession>A0A370H7X4</accession>
<dbReference type="PANTHER" id="PTHR43691:SF11">
    <property type="entry name" value="FI09636P-RELATED"/>
    <property type="match status" value="1"/>
</dbReference>
<comment type="catalytic activity">
    <reaction evidence="3">
        <text>uridine + phosphate = alpha-D-ribose 1-phosphate + uracil</text>
        <dbReference type="Rhea" id="RHEA:24388"/>
        <dbReference type="ChEBI" id="CHEBI:16704"/>
        <dbReference type="ChEBI" id="CHEBI:17568"/>
        <dbReference type="ChEBI" id="CHEBI:43474"/>
        <dbReference type="ChEBI" id="CHEBI:57720"/>
        <dbReference type="EC" id="2.4.2.3"/>
    </reaction>
</comment>
<keyword evidence="6" id="KW-1185">Reference proteome</keyword>
<dbReference type="OrthoDB" id="9782889at2"/>
<proteinExistence type="predicted"/>
<protein>
    <recommendedName>
        <fullName evidence="2">Uridine phosphorylase</fullName>
        <ecNumber evidence="1">2.4.2.3</ecNumber>
    </recommendedName>
</protein>
<dbReference type="InterPro" id="IPR035994">
    <property type="entry name" value="Nucleoside_phosphorylase_sf"/>
</dbReference>
<dbReference type="InterPro" id="IPR000845">
    <property type="entry name" value="Nucleoside_phosphorylase_d"/>
</dbReference>
<dbReference type="Proteomes" id="UP000254925">
    <property type="component" value="Unassembled WGS sequence"/>
</dbReference>
<dbReference type="EC" id="2.4.2.3" evidence="1"/>
<evidence type="ECO:0000256" key="2">
    <source>
        <dbReference type="ARBA" id="ARBA00021980"/>
    </source>
</evidence>
<organism evidence="5 6">
    <name type="scientific">Microvirga subterranea</name>
    <dbReference type="NCBI Taxonomy" id="186651"/>
    <lineage>
        <taxon>Bacteria</taxon>
        <taxon>Pseudomonadati</taxon>
        <taxon>Pseudomonadota</taxon>
        <taxon>Alphaproteobacteria</taxon>
        <taxon>Hyphomicrobiales</taxon>
        <taxon>Methylobacteriaceae</taxon>
        <taxon>Microvirga</taxon>
    </lineage>
</organism>
<dbReference type="GO" id="GO:0009116">
    <property type="term" value="P:nucleoside metabolic process"/>
    <property type="evidence" value="ECO:0007669"/>
    <property type="project" value="InterPro"/>
</dbReference>
<evidence type="ECO:0000313" key="6">
    <source>
        <dbReference type="Proteomes" id="UP000254925"/>
    </source>
</evidence>
<dbReference type="SUPFAM" id="SSF53167">
    <property type="entry name" value="Purine and uridine phosphorylases"/>
    <property type="match status" value="1"/>
</dbReference>